<dbReference type="InterPro" id="IPR025444">
    <property type="entry name" value="Monooxy_af470"/>
</dbReference>
<protein>
    <recommendedName>
        <fullName evidence="3">DUF4188 domain-containing protein</fullName>
    </recommendedName>
</protein>
<feature type="non-terminal residue" evidence="1">
    <location>
        <position position="1"/>
    </location>
</feature>
<dbReference type="STRING" id="531814.SAMN04487944_12732"/>
<name>A0A1H9VTD5_9BACI</name>
<dbReference type="Pfam" id="PF13826">
    <property type="entry name" value="Monooxy_af470-like"/>
    <property type="match status" value="1"/>
</dbReference>
<evidence type="ECO:0000313" key="1">
    <source>
        <dbReference type="EMBL" id="SES24935.1"/>
    </source>
</evidence>
<evidence type="ECO:0000313" key="2">
    <source>
        <dbReference type="Proteomes" id="UP000199687"/>
    </source>
</evidence>
<keyword evidence="2" id="KW-1185">Reference proteome</keyword>
<evidence type="ECO:0008006" key="3">
    <source>
        <dbReference type="Google" id="ProtNLM"/>
    </source>
</evidence>
<dbReference type="AlphaFoldDB" id="A0A1H9VTD5"/>
<sequence>DITQYPSKRYSCNFIIQFSKSNFMFLNTLYEEEIKVSKKIFSGRFTTENEKDLVVFIIGMRINQRWAIHKWGPVFTAMPPMIRELYTNKEELGFLSMESFFGLRTTVMIQYWHSTDDLLAYAKGNNHLKAWKNFNQKVGDNTAVGIYHETYVVKKGQYESFYGNMPQYGLAKAMEHIPVSPERRSARKRLGQIENKIS</sequence>
<proteinExistence type="predicted"/>
<accession>A0A1H9VTD5</accession>
<gene>
    <name evidence="1" type="ORF">SAMN04487944_12732</name>
</gene>
<dbReference type="Proteomes" id="UP000199687">
    <property type="component" value="Unassembled WGS sequence"/>
</dbReference>
<organism evidence="1 2">
    <name type="scientific">Gracilibacillus ureilyticus</name>
    <dbReference type="NCBI Taxonomy" id="531814"/>
    <lineage>
        <taxon>Bacteria</taxon>
        <taxon>Bacillati</taxon>
        <taxon>Bacillota</taxon>
        <taxon>Bacilli</taxon>
        <taxon>Bacillales</taxon>
        <taxon>Bacillaceae</taxon>
        <taxon>Gracilibacillus</taxon>
    </lineage>
</organism>
<dbReference type="EMBL" id="FOGL01000027">
    <property type="protein sequence ID" value="SES24935.1"/>
    <property type="molecule type" value="Genomic_DNA"/>
</dbReference>
<reference evidence="1 2" key="1">
    <citation type="submission" date="2016-10" db="EMBL/GenBank/DDBJ databases">
        <authorList>
            <person name="de Groot N.N."/>
        </authorList>
    </citation>
    <scope>NUCLEOTIDE SEQUENCE [LARGE SCALE GENOMIC DNA]</scope>
    <source>
        <strain evidence="1 2">CGMCC 1.7727</strain>
    </source>
</reference>